<evidence type="ECO:0000256" key="2">
    <source>
        <dbReference type="ARBA" id="ARBA00022603"/>
    </source>
</evidence>
<dbReference type="GO" id="GO:0003676">
    <property type="term" value="F:nucleic acid binding"/>
    <property type="evidence" value="ECO:0007669"/>
    <property type="project" value="InterPro"/>
</dbReference>
<accession>A0A2S6I3E7</accession>
<evidence type="ECO:0000256" key="4">
    <source>
        <dbReference type="ARBA" id="ARBA00022691"/>
    </source>
</evidence>
<dbReference type="AlphaFoldDB" id="A0A2S6I3E7"/>
<dbReference type="SUPFAM" id="SSF53335">
    <property type="entry name" value="S-adenosyl-L-methionine-dependent methyltransferases"/>
    <property type="match status" value="1"/>
</dbReference>
<dbReference type="CDD" id="cd02440">
    <property type="entry name" value="AdoMet_MTases"/>
    <property type="match status" value="1"/>
</dbReference>
<evidence type="ECO:0000259" key="6">
    <source>
        <dbReference type="Pfam" id="PF05175"/>
    </source>
</evidence>
<organism evidence="7 8">
    <name type="scientific">Neolewinella xylanilytica</name>
    <dbReference type="NCBI Taxonomy" id="1514080"/>
    <lineage>
        <taxon>Bacteria</taxon>
        <taxon>Pseudomonadati</taxon>
        <taxon>Bacteroidota</taxon>
        <taxon>Saprospiria</taxon>
        <taxon>Saprospirales</taxon>
        <taxon>Lewinellaceae</taxon>
        <taxon>Neolewinella</taxon>
    </lineage>
</organism>
<name>A0A2S6I3E7_9BACT</name>
<gene>
    <name evidence="7" type="ORF">CLV84_2586</name>
</gene>
<keyword evidence="3 7" id="KW-0808">Transferase</keyword>
<dbReference type="NCBIfam" id="TIGR00536">
    <property type="entry name" value="hemK_fam"/>
    <property type="match status" value="1"/>
</dbReference>
<reference evidence="7 8" key="1">
    <citation type="submission" date="2018-02" db="EMBL/GenBank/DDBJ databases">
        <title>Genomic Encyclopedia of Archaeal and Bacterial Type Strains, Phase II (KMG-II): from individual species to whole genera.</title>
        <authorList>
            <person name="Goeker M."/>
        </authorList>
    </citation>
    <scope>NUCLEOTIDE SEQUENCE [LARGE SCALE GENOMIC DNA]</scope>
    <source>
        <strain evidence="7 8">DSM 29526</strain>
    </source>
</reference>
<evidence type="ECO:0000256" key="5">
    <source>
        <dbReference type="ARBA" id="ARBA00048391"/>
    </source>
</evidence>
<dbReference type="GO" id="GO:0032259">
    <property type="term" value="P:methylation"/>
    <property type="evidence" value="ECO:0007669"/>
    <property type="project" value="UniProtKB-KW"/>
</dbReference>
<dbReference type="Gene3D" id="1.10.8.10">
    <property type="entry name" value="DNA helicase RuvA subunit, C-terminal domain"/>
    <property type="match status" value="1"/>
</dbReference>
<dbReference type="InterPro" id="IPR007848">
    <property type="entry name" value="Small_mtfrase_dom"/>
</dbReference>
<dbReference type="PANTHER" id="PTHR18895:SF74">
    <property type="entry name" value="MTRF1L RELEASE FACTOR GLUTAMINE METHYLTRANSFERASE"/>
    <property type="match status" value="1"/>
</dbReference>
<dbReference type="InterPro" id="IPR050320">
    <property type="entry name" value="N5-glutamine_MTase"/>
</dbReference>
<evidence type="ECO:0000313" key="7">
    <source>
        <dbReference type="EMBL" id="PPK85683.1"/>
    </source>
</evidence>
<dbReference type="NCBIfam" id="TIGR03534">
    <property type="entry name" value="RF_mod_PrmC"/>
    <property type="match status" value="1"/>
</dbReference>
<dbReference type="OrthoDB" id="9800643at2"/>
<dbReference type="InterPro" id="IPR029063">
    <property type="entry name" value="SAM-dependent_MTases_sf"/>
</dbReference>
<evidence type="ECO:0000313" key="8">
    <source>
        <dbReference type="Proteomes" id="UP000237662"/>
    </source>
</evidence>
<dbReference type="InterPro" id="IPR002052">
    <property type="entry name" value="DNA_methylase_N6_adenine_CS"/>
</dbReference>
<dbReference type="Pfam" id="PF05175">
    <property type="entry name" value="MTS"/>
    <property type="match status" value="1"/>
</dbReference>
<dbReference type="Proteomes" id="UP000237662">
    <property type="component" value="Unassembled WGS sequence"/>
</dbReference>
<feature type="domain" description="Methyltransferase small" evidence="6">
    <location>
        <begin position="119"/>
        <end position="206"/>
    </location>
</feature>
<comment type="catalytic activity">
    <reaction evidence="5">
        <text>L-glutaminyl-[peptide chain release factor] + S-adenosyl-L-methionine = N(5)-methyl-L-glutaminyl-[peptide chain release factor] + S-adenosyl-L-homocysteine + H(+)</text>
        <dbReference type="Rhea" id="RHEA:42896"/>
        <dbReference type="Rhea" id="RHEA-COMP:10271"/>
        <dbReference type="Rhea" id="RHEA-COMP:10272"/>
        <dbReference type="ChEBI" id="CHEBI:15378"/>
        <dbReference type="ChEBI" id="CHEBI:30011"/>
        <dbReference type="ChEBI" id="CHEBI:57856"/>
        <dbReference type="ChEBI" id="CHEBI:59789"/>
        <dbReference type="ChEBI" id="CHEBI:61891"/>
        <dbReference type="EC" id="2.1.1.297"/>
    </reaction>
</comment>
<comment type="caution">
    <text evidence="7">The sequence shown here is derived from an EMBL/GenBank/DDBJ whole genome shotgun (WGS) entry which is preliminary data.</text>
</comment>
<keyword evidence="2 7" id="KW-0489">Methyltransferase</keyword>
<evidence type="ECO:0000256" key="3">
    <source>
        <dbReference type="ARBA" id="ARBA00022679"/>
    </source>
</evidence>
<keyword evidence="4" id="KW-0949">S-adenosyl-L-methionine</keyword>
<sequence>MEERLLTQPANVLPVRTDDLSKHFVRELRTALGAGEAASVTRLVMEDVFGHRQGNRPRMLTPDEELLAWITLNRLHGGEPVQYVTGIADFYGLQLKVTPAVLIPRPETEELVEWILEDHPGGTNRRAVDLGTGSGCIPLALQDRRPEWQCEGVDVSQEALAVARENGKMLCSTVVFHEADVLQDCHLDEGAYDVIVSNPPYIPPSEREQMGESVLVHEPELALFVPEDDPLVFYRRVGEIGLSALSPGGYVYVETNEFNSNEVMRTFRELGYQLVERRKDLQGKWRMVRTRLEA</sequence>
<dbReference type="Gene3D" id="3.40.50.150">
    <property type="entry name" value="Vaccinia Virus protein VP39"/>
    <property type="match status" value="1"/>
</dbReference>
<proteinExistence type="predicted"/>
<protein>
    <recommendedName>
        <fullName evidence="1">peptide chain release factor N(5)-glutamine methyltransferase</fullName>
        <ecNumber evidence="1">2.1.1.297</ecNumber>
    </recommendedName>
</protein>
<dbReference type="InterPro" id="IPR004556">
    <property type="entry name" value="HemK-like"/>
</dbReference>
<dbReference type="PROSITE" id="PS00092">
    <property type="entry name" value="N6_MTASE"/>
    <property type="match status" value="1"/>
</dbReference>
<dbReference type="InterPro" id="IPR019874">
    <property type="entry name" value="RF_methyltr_PrmC"/>
</dbReference>
<dbReference type="RefSeq" id="WP_104420170.1">
    <property type="nucleotide sequence ID" value="NZ_PTJC01000006.1"/>
</dbReference>
<evidence type="ECO:0000256" key="1">
    <source>
        <dbReference type="ARBA" id="ARBA00012771"/>
    </source>
</evidence>
<dbReference type="EMBL" id="PTJC01000006">
    <property type="protein sequence ID" value="PPK85683.1"/>
    <property type="molecule type" value="Genomic_DNA"/>
</dbReference>
<dbReference type="EC" id="2.1.1.297" evidence="1"/>
<dbReference type="GO" id="GO:0102559">
    <property type="term" value="F:peptide chain release factor N(5)-glutamine methyltransferase activity"/>
    <property type="evidence" value="ECO:0007669"/>
    <property type="project" value="UniProtKB-EC"/>
</dbReference>
<dbReference type="PANTHER" id="PTHR18895">
    <property type="entry name" value="HEMK METHYLTRANSFERASE"/>
    <property type="match status" value="1"/>
</dbReference>
<keyword evidence="8" id="KW-1185">Reference proteome</keyword>